<dbReference type="SMART" id="SM00388">
    <property type="entry name" value="HisKA"/>
    <property type="match status" value="1"/>
</dbReference>
<keyword evidence="3" id="KW-0597">Phosphoprotein</keyword>
<keyword evidence="5 8" id="KW-0812">Transmembrane</keyword>
<dbReference type="InterPro" id="IPR003594">
    <property type="entry name" value="HATPase_dom"/>
</dbReference>
<evidence type="ECO:0000256" key="2">
    <source>
        <dbReference type="ARBA" id="ARBA00012438"/>
    </source>
</evidence>
<dbReference type="Gene3D" id="1.10.287.130">
    <property type="match status" value="1"/>
</dbReference>
<feature type="domain" description="Histidine kinase" evidence="9">
    <location>
        <begin position="474"/>
        <end position="691"/>
    </location>
</feature>
<dbReference type="InterPro" id="IPR005467">
    <property type="entry name" value="His_kinase_dom"/>
</dbReference>
<sequence length="704" mass="78686">MKLSRQLLLLSLLTLMIPWAGYQHLQEMDQLLRDGQSRALLAQAKAVATALSNEENLSAWPAQHPTQQQTGFFAPLQQGQLVLDGYDGDWPAWRKGLFYRAGEPGFHARWRLMLQRAEAETFANRKRLRSPHDRLFAFVEVNKSELSYYHPGKNGLANGDHLLLQSASQLYALSTSSPGKIIARYRADDQLRIEHRIQGWWRETSKGYQVELQLPMELLAGRFNLTVVSDQGEQLGLWASDQQAPRLVHQLESLDQALDKFRQEGLRLSISGTQGELLADQQPPAKVSYLDLPNKLHPVKAWIYQRLLQSQQLEVLQDWQRNGWYFGDEARNALAGRADSRWYQGEGQLKVRASAPIQGPDGAVLGTVIAEQSNDTQASLMNSALLNLLLYSSLGSFLLGAALLAYASWLGWRITKLSQAAEQALDEYGRPKPEQHLLPASDAKDELGDLSRHHHTLLRRLRAYSDYLGSLSSKLSHELRTPLAVVKTSLDNLQQCELNEEQNSYNSRALQGSERLSAILNAMGAASQVEAAIQSAEKEAFRLDQLLGDLAMAYRDTFANRCQVELELDDQAEIHYWGAPELLAQALDKLIENAVDFCPQGGRITLSLTDSPAAYRLEVENDGPLLPDLLSEQLFDSLVSVREKTDSERPHLGLGLRIVQLIVEFHQAKVHAKNRADLGGVRFTIMLPKGLNRGIPGSAGEVLP</sequence>
<gene>
    <name evidence="10" type="ORF">HNR48_001142</name>
</gene>
<dbReference type="InParanoid" id="A0A7X0MWE7"/>
<dbReference type="GO" id="GO:0000155">
    <property type="term" value="F:phosphorelay sensor kinase activity"/>
    <property type="evidence" value="ECO:0007669"/>
    <property type="project" value="InterPro"/>
</dbReference>
<dbReference type="InterPro" id="IPR003661">
    <property type="entry name" value="HisK_dim/P_dom"/>
</dbReference>
<evidence type="ECO:0000256" key="4">
    <source>
        <dbReference type="ARBA" id="ARBA00022679"/>
    </source>
</evidence>
<dbReference type="SUPFAM" id="SSF55874">
    <property type="entry name" value="ATPase domain of HSP90 chaperone/DNA topoisomerase II/histidine kinase"/>
    <property type="match status" value="1"/>
</dbReference>
<dbReference type="Proteomes" id="UP000528457">
    <property type="component" value="Unassembled WGS sequence"/>
</dbReference>
<dbReference type="PROSITE" id="PS50109">
    <property type="entry name" value="HIS_KIN"/>
    <property type="match status" value="1"/>
</dbReference>
<dbReference type="SMART" id="SM00387">
    <property type="entry name" value="HATPase_c"/>
    <property type="match status" value="1"/>
</dbReference>
<name>A0A7X0MWE7_9GAMM</name>
<feature type="transmembrane region" description="Helical" evidence="8">
    <location>
        <begin position="388"/>
        <end position="409"/>
    </location>
</feature>
<keyword evidence="7 8" id="KW-1133">Transmembrane helix</keyword>
<keyword evidence="6 10" id="KW-0418">Kinase</keyword>
<evidence type="ECO:0000256" key="8">
    <source>
        <dbReference type="SAM" id="Phobius"/>
    </source>
</evidence>
<evidence type="ECO:0000256" key="7">
    <source>
        <dbReference type="ARBA" id="ARBA00022989"/>
    </source>
</evidence>
<dbReference type="EC" id="2.7.13.3" evidence="2"/>
<dbReference type="InterPro" id="IPR036097">
    <property type="entry name" value="HisK_dim/P_sf"/>
</dbReference>
<organism evidence="10 11">
    <name type="scientific">Pseudoteredinibacter isoporae</name>
    <dbReference type="NCBI Taxonomy" id="570281"/>
    <lineage>
        <taxon>Bacteria</taxon>
        <taxon>Pseudomonadati</taxon>
        <taxon>Pseudomonadota</taxon>
        <taxon>Gammaproteobacteria</taxon>
        <taxon>Cellvibrionales</taxon>
        <taxon>Cellvibrionaceae</taxon>
        <taxon>Pseudoteredinibacter</taxon>
    </lineage>
</organism>
<evidence type="ECO:0000313" key="11">
    <source>
        <dbReference type="Proteomes" id="UP000528457"/>
    </source>
</evidence>
<dbReference type="AlphaFoldDB" id="A0A7X0MWE7"/>
<dbReference type="PANTHER" id="PTHR45436">
    <property type="entry name" value="SENSOR HISTIDINE KINASE YKOH"/>
    <property type="match status" value="1"/>
</dbReference>
<evidence type="ECO:0000259" key="9">
    <source>
        <dbReference type="PROSITE" id="PS50109"/>
    </source>
</evidence>
<dbReference type="InterPro" id="IPR050428">
    <property type="entry name" value="TCS_sensor_his_kinase"/>
</dbReference>
<keyword evidence="4" id="KW-0808">Transferase</keyword>
<comment type="caution">
    <text evidence="10">The sequence shown here is derived from an EMBL/GenBank/DDBJ whole genome shotgun (WGS) entry which is preliminary data.</text>
</comment>
<dbReference type="InterPro" id="IPR036890">
    <property type="entry name" value="HATPase_C_sf"/>
</dbReference>
<keyword evidence="11" id="KW-1185">Reference proteome</keyword>
<dbReference type="SUPFAM" id="SSF47384">
    <property type="entry name" value="Homodimeric domain of signal transducing histidine kinase"/>
    <property type="match status" value="1"/>
</dbReference>
<evidence type="ECO:0000256" key="6">
    <source>
        <dbReference type="ARBA" id="ARBA00022777"/>
    </source>
</evidence>
<reference evidence="10 11" key="1">
    <citation type="submission" date="2020-08" db="EMBL/GenBank/DDBJ databases">
        <title>Genomic Encyclopedia of Type Strains, Phase IV (KMG-IV): sequencing the most valuable type-strain genomes for metagenomic binning, comparative biology and taxonomic classification.</title>
        <authorList>
            <person name="Goeker M."/>
        </authorList>
    </citation>
    <scope>NUCLEOTIDE SEQUENCE [LARGE SCALE GENOMIC DNA]</scope>
    <source>
        <strain evidence="10 11">DSM 22368</strain>
    </source>
</reference>
<dbReference type="EMBL" id="JACHHT010000001">
    <property type="protein sequence ID" value="MBB6520864.1"/>
    <property type="molecule type" value="Genomic_DNA"/>
</dbReference>
<protein>
    <recommendedName>
        <fullName evidence="2">histidine kinase</fullName>
        <ecNumber evidence="2">2.7.13.3</ecNumber>
    </recommendedName>
</protein>
<dbReference type="RefSeq" id="WP_166850065.1">
    <property type="nucleotide sequence ID" value="NZ_JAAONY010000001.1"/>
</dbReference>
<dbReference type="Gene3D" id="3.30.565.10">
    <property type="entry name" value="Histidine kinase-like ATPase, C-terminal domain"/>
    <property type="match status" value="1"/>
</dbReference>
<keyword evidence="8" id="KW-0472">Membrane</keyword>
<evidence type="ECO:0000256" key="3">
    <source>
        <dbReference type="ARBA" id="ARBA00022553"/>
    </source>
</evidence>
<accession>A0A7X0MWE7</accession>
<evidence type="ECO:0000313" key="10">
    <source>
        <dbReference type="EMBL" id="MBB6520864.1"/>
    </source>
</evidence>
<proteinExistence type="predicted"/>
<dbReference type="Pfam" id="PF02518">
    <property type="entry name" value="HATPase_c"/>
    <property type="match status" value="1"/>
</dbReference>
<dbReference type="CDD" id="cd00082">
    <property type="entry name" value="HisKA"/>
    <property type="match status" value="1"/>
</dbReference>
<dbReference type="PANTHER" id="PTHR45436:SF5">
    <property type="entry name" value="SENSOR HISTIDINE KINASE TRCS"/>
    <property type="match status" value="1"/>
</dbReference>
<evidence type="ECO:0000256" key="5">
    <source>
        <dbReference type="ARBA" id="ARBA00022692"/>
    </source>
</evidence>
<dbReference type="Pfam" id="PF00512">
    <property type="entry name" value="HisKA"/>
    <property type="match status" value="1"/>
</dbReference>
<evidence type="ECO:0000256" key="1">
    <source>
        <dbReference type="ARBA" id="ARBA00000085"/>
    </source>
</evidence>
<comment type="catalytic activity">
    <reaction evidence="1">
        <text>ATP + protein L-histidine = ADP + protein N-phospho-L-histidine.</text>
        <dbReference type="EC" id="2.7.13.3"/>
    </reaction>
</comment>